<dbReference type="GO" id="GO:0000272">
    <property type="term" value="P:polysaccharide catabolic process"/>
    <property type="evidence" value="ECO:0007669"/>
    <property type="project" value="InterPro"/>
</dbReference>
<feature type="signal peptide" evidence="8">
    <location>
        <begin position="1"/>
        <end position="23"/>
    </location>
</feature>
<protein>
    <recommendedName>
        <fullName evidence="4">mannan endo-1,4-beta-mannosidase</fullName>
        <ecNumber evidence="4">3.2.1.78</ecNumber>
    </recommendedName>
</protein>
<organism evidence="10">
    <name type="scientific">Davidia involucrata</name>
    <name type="common">Dove tree</name>
    <dbReference type="NCBI Taxonomy" id="16924"/>
    <lineage>
        <taxon>Eukaryota</taxon>
        <taxon>Viridiplantae</taxon>
        <taxon>Streptophyta</taxon>
        <taxon>Embryophyta</taxon>
        <taxon>Tracheophyta</taxon>
        <taxon>Spermatophyta</taxon>
        <taxon>Magnoliopsida</taxon>
        <taxon>eudicotyledons</taxon>
        <taxon>Gunneridae</taxon>
        <taxon>Pentapetalae</taxon>
        <taxon>asterids</taxon>
        <taxon>Cornales</taxon>
        <taxon>Nyssaceae</taxon>
        <taxon>Davidia</taxon>
    </lineage>
</organism>
<dbReference type="SUPFAM" id="SSF51445">
    <property type="entry name" value="(Trans)glycosidases"/>
    <property type="match status" value="1"/>
</dbReference>
<keyword evidence="8" id="KW-0732">Signal</keyword>
<dbReference type="EMBL" id="GHES01044300">
    <property type="protein sequence ID" value="MPA74859.1"/>
    <property type="molecule type" value="Transcribed_RNA"/>
</dbReference>
<evidence type="ECO:0000313" key="10">
    <source>
        <dbReference type="EMBL" id="MPA74859.1"/>
    </source>
</evidence>
<evidence type="ECO:0000256" key="6">
    <source>
        <dbReference type="ARBA" id="ARBA00022801"/>
    </source>
</evidence>
<feature type="chain" id="PRO_5022725970" description="mannan endo-1,4-beta-mannosidase" evidence="8">
    <location>
        <begin position="24"/>
        <end position="416"/>
    </location>
</feature>
<dbReference type="GO" id="GO:0016985">
    <property type="term" value="F:mannan endo-1,4-beta-mannosidase activity"/>
    <property type="evidence" value="ECO:0007669"/>
    <property type="project" value="UniProtKB-EC"/>
</dbReference>
<dbReference type="InterPro" id="IPR017853">
    <property type="entry name" value="GH"/>
</dbReference>
<dbReference type="InterPro" id="IPR001547">
    <property type="entry name" value="Glyco_hydro_5"/>
</dbReference>
<evidence type="ECO:0000256" key="8">
    <source>
        <dbReference type="SAM" id="SignalP"/>
    </source>
</evidence>
<dbReference type="FunFam" id="3.20.20.80:FF:000012">
    <property type="entry name" value="Mannan endo-1,4-beta-mannosidase 6"/>
    <property type="match status" value="1"/>
</dbReference>
<name>A0A5B7C106_DAVIN</name>
<dbReference type="PANTHER" id="PTHR31451:SF53">
    <property type="entry name" value="MANNAN ENDO-1,4-BETA-MANNOSIDASE"/>
    <property type="match status" value="1"/>
</dbReference>
<dbReference type="GO" id="GO:0005576">
    <property type="term" value="C:extracellular region"/>
    <property type="evidence" value="ECO:0007669"/>
    <property type="project" value="UniProtKB-SubCell"/>
</dbReference>
<dbReference type="PANTHER" id="PTHR31451">
    <property type="match status" value="1"/>
</dbReference>
<accession>A0A5B7C106</accession>
<reference evidence="10" key="1">
    <citation type="submission" date="2019-08" db="EMBL/GenBank/DDBJ databases">
        <title>Reference gene set and small RNA set construction with multiple tissues from Davidia involucrata Baill.</title>
        <authorList>
            <person name="Yang H."/>
            <person name="Zhou C."/>
            <person name="Li G."/>
            <person name="Wang J."/>
            <person name="Gao P."/>
            <person name="Wang M."/>
            <person name="Wang R."/>
            <person name="Zhao Y."/>
        </authorList>
    </citation>
    <scope>NUCLEOTIDE SEQUENCE</scope>
    <source>
        <tissue evidence="10">Mixed with DoveR01_LX</tissue>
    </source>
</reference>
<evidence type="ECO:0000256" key="3">
    <source>
        <dbReference type="ARBA" id="ARBA00005641"/>
    </source>
</evidence>
<sequence length="416" mass="46966">MTFFDKLSCVWGFFILLVLVCEAGIPSPSGFVQTRSTQFVLDGSPYLFNGFNSDWMMHVAAEPSERYKVSNVFRDAAAAGLTVCRTWAFSDGGDQALQISPGVYDEHVFQALDFVVSEAKKYGIRLILSLSNNYKDFGGRTQYVNWARSAGVPINSDDDFYTNAVVKGYYKNHVQRVLARINTITRVAYKDDSTIMAWELMNEPRCQADYSGKTINGWVQEMAVYVKSIDNKHLLEIGMEGFYGDSMPDRKQYNPGYQVGTDFITNNLIKEIDFATIHAYPDIWLSGQNDNSQMEFMQRWMMSHWRDARTVLKKPLIFTEFGKSSKDPGYSISARNSFMNAIYTNIYNFARTGGIGGGLVWQIVAEGLESYDDGYEIVLSQNPSTNGVISQQSHQMTALEHTLSRPQVHLTAKPNT</sequence>
<feature type="domain" description="Glycoside hydrolase family 5" evidence="9">
    <location>
        <begin position="30"/>
        <end position="357"/>
    </location>
</feature>
<dbReference type="Pfam" id="PF26410">
    <property type="entry name" value="GH5_mannosidase"/>
    <property type="match status" value="1"/>
</dbReference>
<evidence type="ECO:0000256" key="4">
    <source>
        <dbReference type="ARBA" id="ARBA00012706"/>
    </source>
</evidence>
<proteinExistence type="inferred from homology"/>
<dbReference type="Gene3D" id="3.20.20.80">
    <property type="entry name" value="Glycosidases"/>
    <property type="match status" value="1"/>
</dbReference>
<keyword evidence="6 10" id="KW-0378">Hydrolase</keyword>
<comment type="catalytic activity">
    <reaction evidence="1">
        <text>Random hydrolysis of (1-&gt;4)-beta-D-mannosidic linkages in mannans, galactomannans and glucomannans.</text>
        <dbReference type="EC" id="3.2.1.78"/>
    </reaction>
</comment>
<evidence type="ECO:0000256" key="5">
    <source>
        <dbReference type="ARBA" id="ARBA00022525"/>
    </source>
</evidence>
<dbReference type="InterPro" id="IPR045053">
    <property type="entry name" value="MAN-like"/>
</dbReference>
<keyword evidence="5" id="KW-0964">Secreted</keyword>
<comment type="similarity">
    <text evidence="3">Belongs to the glycosyl hydrolase 5 (cellulase A) family.</text>
</comment>
<keyword evidence="7 10" id="KW-0326">Glycosidase</keyword>
<evidence type="ECO:0000256" key="2">
    <source>
        <dbReference type="ARBA" id="ARBA00004613"/>
    </source>
</evidence>
<dbReference type="AlphaFoldDB" id="A0A5B7C106"/>
<gene>
    <name evidence="10" type="ORF">Din_044300</name>
</gene>
<evidence type="ECO:0000256" key="7">
    <source>
        <dbReference type="ARBA" id="ARBA00023295"/>
    </source>
</evidence>
<evidence type="ECO:0000259" key="9">
    <source>
        <dbReference type="Pfam" id="PF26410"/>
    </source>
</evidence>
<evidence type="ECO:0000256" key="1">
    <source>
        <dbReference type="ARBA" id="ARBA00001678"/>
    </source>
</evidence>
<dbReference type="EC" id="3.2.1.78" evidence="4"/>
<comment type="subcellular location">
    <subcellularLocation>
        <location evidence="2">Secreted</location>
    </subcellularLocation>
</comment>